<feature type="transmembrane region" description="Helical" evidence="6">
    <location>
        <begin position="150"/>
        <end position="169"/>
    </location>
</feature>
<evidence type="ECO:0000256" key="3">
    <source>
        <dbReference type="ARBA" id="ARBA00022692"/>
    </source>
</evidence>
<accession>A0ABV8CP45</accession>
<gene>
    <name evidence="8" type="ORF">ACFOSS_10365</name>
</gene>
<evidence type="ECO:0000256" key="5">
    <source>
        <dbReference type="ARBA" id="ARBA00023136"/>
    </source>
</evidence>
<feature type="transmembrane region" description="Helical" evidence="6">
    <location>
        <begin position="181"/>
        <end position="200"/>
    </location>
</feature>
<dbReference type="Proteomes" id="UP001595692">
    <property type="component" value="Unassembled WGS sequence"/>
</dbReference>
<keyword evidence="4 6" id="KW-1133">Transmembrane helix</keyword>
<dbReference type="PANTHER" id="PTHR32322:SF2">
    <property type="entry name" value="EAMA DOMAIN-CONTAINING PROTEIN"/>
    <property type="match status" value="1"/>
</dbReference>
<feature type="domain" description="EamA" evidence="7">
    <location>
        <begin position="31"/>
        <end position="163"/>
    </location>
</feature>
<dbReference type="PANTHER" id="PTHR32322">
    <property type="entry name" value="INNER MEMBRANE TRANSPORTER"/>
    <property type="match status" value="1"/>
</dbReference>
<dbReference type="InterPro" id="IPR000620">
    <property type="entry name" value="EamA_dom"/>
</dbReference>
<comment type="caution">
    <text evidence="8">The sequence shown here is derived from an EMBL/GenBank/DDBJ whole genome shotgun (WGS) entry which is preliminary data.</text>
</comment>
<evidence type="ECO:0000256" key="6">
    <source>
        <dbReference type="SAM" id="Phobius"/>
    </source>
</evidence>
<feature type="transmembrane region" description="Helical" evidence="6">
    <location>
        <begin position="272"/>
        <end position="290"/>
    </location>
</feature>
<keyword evidence="3 6" id="KW-0812">Transmembrane</keyword>
<evidence type="ECO:0000313" key="8">
    <source>
        <dbReference type="EMBL" id="MFC3913868.1"/>
    </source>
</evidence>
<evidence type="ECO:0000259" key="7">
    <source>
        <dbReference type="Pfam" id="PF00892"/>
    </source>
</evidence>
<feature type="transmembrane region" description="Helical" evidence="6">
    <location>
        <begin position="119"/>
        <end position="138"/>
    </location>
</feature>
<feature type="transmembrane region" description="Helical" evidence="6">
    <location>
        <begin position="62"/>
        <end position="81"/>
    </location>
</feature>
<dbReference type="InterPro" id="IPR050638">
    <property type="entry name" value="AA-Vitamin_Transporters"/>
</dbReference>
<evidence type="ECO:0000313" key="9">
    <source>
        <dbReference type="Proteomes" id="UP001595692"/>
    </source>
</evidence>
<organism evidence="8 9">
    <name type="scientific">Pseudaeromonas sharmana</name>
    <dbReference type="NCBI Taxonomy" id="328412"/>
    <lineage>
        <taxon>Bacteria</taxon>
        <taxon>Pseudomonadati</taxon>
        <taxon>Pseudomonadota</taxon>
        <taxon>Gammaproteobacteria</taxon>
        <taxon>Aeromonadales</taxon>
        <taxon>Aeromonadaceae</taxon>
        <taxon>Pseudaeromonas</taxon>
    </lineage>
</organism>
<comment type="similarity">
    <text evidence="2">Belongs to the EamA transporter family.</text>
</comment>
<dbReference type="SUPFAM" id="SSF103481">
    <property type="entry name" value="Multidrug resistance efflux transporter EmrE"/>
    <property type="match status" value="2"/>
</dbReference>
<name>A0ABV8CP45_9GAMM</name>
<reference evidence="9" key="1">
    <citation type="journal article" date="2019" name="Int. J. Syst. Evol. Microbiol.">
        <title>The Global Catalogue of Microorganisms (GCM) 10K type strain sequencing project: providing services to taxonomists for standard genome sequencing and annotation.</title>
        <authorList>
            <consortium name="The Broad Institute Genomics Platform"/>
            <consortium name="The Broad Institute Genome Sequencing Center for Infectious Disease"/>
            <person name="Wu L."/>
            <person name="Ma J."/>
        </authorList>
    </citation>
    <scope>NUCLEOTIDE SEQUENCE [LARGE SCALE GENOMIC DNA]</scope>
    <source>
        <strain evidence="9">CCUG 54939</strain>
    </source>
</reference>
<comment type="subcellular location">
    <subcellularLocation>
        <location evidence="1">Membrane</location>
        <topology evidence="1">Multi-pass membrane protein</topology>
    </subcellularLocation>
</comment>
<dbReference type="RefSeq" id="WP_377152282.1">
    <property type="nucleotide sequence ID" value="NZ_JBHSAF010000014.1"/>
</dbReference>
<dbReference type="InterPro" id="IPR037185">
    <property type="entry name" value="EmrE-like"/>
</dbReference>
<feature type="transmembrane region" description="Helical" evidence="6">
    <location>
        <begin position="93"/>
        <end position="113"/>
    </location>
</feature>
<proteinExistence type="inferred from homology"/>
<feature type="transmembrane region" description="Helical" evidence="6">
    <location>
        <begin position="296"/>
        <end position="312"/>
    </location>
</feature>
<feature type="transmembrane region" description="Helical" evidence="6">
    <location>
        <begin position="207"/>
        <end position="227"/>
    </location>
</feature>
<sequence length="313" mass="33975">MMHSRRTIRMAGGKVTSFWSRRLAGFKGVTLLLLTLPPLFWSGNFIVARAMRGAIPPLTLSFSRWVIALLVLLPFAIPALRRQWPLFLPHWRLLLLTSLTGIAGFNTLVYLGLQTTPATNGLLLNSTIPVFICLLGTLSGSLRLGGSQWLGLLISLSGVILIISHGQPLQLLQLAFSRGDLLVLLAMLCWAIYTIALKQLPAELDRLALMTLQIVLGLGMLLPAFAWEQTQDGGVSWSLEVLLGLAYVGVVPSVLAYLLYGACVSRLGPARAGLSVHLIPVFGVLLAVALLGEQLHGFHLLGMLLIVIGLLRR</sequence>
<protein>
    <submittedName>
        <fullName evidence="8">DMT family transporter</fullName>
    </submittedName>
</protein>
<dbReference type="Pfam" id="PF00892">
    <property type="entry name" value="EamA"/>
    <property type="match status" value="2"/>
</dbReference>
<dbReference type="EMBL" id="JBHSAF010000014">
    <property type="protein sequence ID" value="MFC3913868.1"/>
    <property type="molecule type" value="Genomic_DNA"/>
</dbReference>
<keyword evidence="5 6" id="KW-0472">Membrane</keyword>
<evidence type="ECO:0000256" key="2">
    <source>
        <dbReference type="ARBA" id="ARBA00007362"/>
    </source>
</evidence>
<evidence type="ECO:0000256" key="1">
    <source>
        <dbReference type="ARBA" id="ARBA00004141"/>
    </source>
</evidence>
<evidence type="ECO:0000256" key="4">
    <source>
        <dbReference type="ARBA" id="ARBA00022989"/>
    </source>
</evidence>
<feature type="domain" description="EamA" evidence="7">
    <location>
        <begin position="178"/>
        <end position="311"/>
    </location>
</feature>
<feature type="transmembrane region" description="Helical" evidence="6">
    <location>
        <begin position="239"/>
        <end position="260"/>
    </location>
</feature>
<keyword evidence="9" id="KW-1185">Reference proteome</keyword>